<sequence>MNIGEIRDRGSKKWTSIIIPQHGEMLDQLWEERKHEDRGELPDQAWEEIQQVVSLALQLSAPVWIRYFEITTHQEFTGAIQKVDLLKRHLILQSSTDGQQRCVIHFDSIVSVELVEQNFSFADEDWGVIGDEV</sequence>
<name>A0ABW0HQ04_9BACL</name>
<dbReference type="Proteomes" id="UP001596113">
    <property type="component" value="Unassembled WGS sequence"/>
</dbReference>
<keyword evidence="2" id="KW-1185">Reference proteome</keyword>
<dbReference type="InterPro" id="IPR014962">
    <property type="entry name" value="YolD"/>
</dbReference>
<organism evidence="1 2">
    <name type="scientific">Cohnella soli</name>
    <dbReference type="NCBI Taxonomy" id="425005"/>
    <lineage>
        <taxon>Bacteria</taxon>
        <taxon>Bacillati</taxon>
        <taxon>Bacillota</taxon>
        <taxon>Bacilli</taxon>
        <taxon>Bacillales</taxon>
        <taxon>Paenibacillaceae</taxon>
        <taxon>Cohnella</taxon>
    </lineage>
</organism>
<proteinExistence type="predicted"/>
<gene>
    <name evidence="1" type="ORF">ACFPOF_06015</name>
</gene>
<dbReference type="EMBL" id="JBHSMI010000011">
    <property type="protein sequence ID" value="MFC5402286.1"/>
    <property type="molecule type" value="Genomic_DNA"/>
</dbReference>
<protein>
    <submittedName>
        <fullName evidence="1">YolD-like family protein</fullName>
    </submittedName>
</protein>
<evidence type="ECO:0000313" key="1">
    <source>
        <dbReference type="EMBL" id="MFC5402286.1"/>
    </source>
</evidence>
<accession>A0ABW0HQ04</accession>
<dbReference type="RefSeq" id="WP_378130599.1">
    <property type="nucleotide sequence ID" value="NZ_JBHSMI010000011.1"/>
</dbReference>
<comment type="caution">
    <text evidence="1">The sequence shown here is derived from an EMBL/GenBank/DDBJ whole genome shotgun (WGS) entry which is preliminary data.</text>
</comment>
<reference evidence="2" key="1">
    <citation type="journal article" date="2019" name="Int. J. Syst. Evol. Microbiol.">
        <title>The Global Catalogue of Microorganisms (GCM) 10K type strain sequencing project: providing services to taxonomists for standard genome sequencing and annotation.</title>
        <authorList>
            <consortium name="The Broad Institute Genomics Platform"/>
            <consortium name="The Broad Institute Genome Sequencing Center for Infectious Disease"/>
            <person name="Wu L."/>
            <person name="Ma J."/>
        </authorList>
    </citation>
    <scope>NUCLEOTIDE SEQUENCE [LARGE SCALE GENOMIC DNA]</scope>
    <source>
        <strain evidence="2">CGMCC 1.18575</strain>
    </source>
</reference>
<evidence type="ECO:0000313" key="2">
    <source>
        <dbReference type="Proteomes" id="UP001596113"/>
    </source>
</evidence>
<dbReference type="Pfam" id="PF08863">
    <property type="entry name" value="YolD"/>
    <property type="match status" value="1"/>
</dbReference>